<sequence>EICKIVPFQKRMDKINIHSYLMVKDKYHEDTYYWCCEKKKSLECKGRAITKFINKLYYLKQFTAYNHSPQASSAKNLDDIDISDLLCLILNKENFLVRDSIIGEDRIILFTTKANIQHLSRALYWIIDNNLRVLLLVYALMIKKSEELYRALFQDLIEFAEKSNILLRPTTIFTDFELAAINASYDEFPEYGLSTQYSTDEKLSINLRQLFALAFLPSKEIPTAFDILKEKMLPETNEIVQCEKQIQKSPKHQTQRRTNTRKDRMSKTPNLAKNKYKKGENVQSTKPGKEQTQESPKHQTRRRTSTRKSKTPNPMKNKHKKVQSTKPGEEQTNTSRERKSKSPFL</sequence>
<dbReference type="EMBL" id="CAJVPU010014957">
    <property type="protein sequence ID" value="CAG8643508.1"/>
    <property type="molecule type" value="Genomic_DNA"/>
</dbReference>
<dbReference type="Proteomes" id="UP000789702">
    <property type="component" value="Unassembled WGS sequence"/>
</dbReference>
<evidence type="ECO:0000313" key="2">
    <source>
        <dbReference type="Proteomes" id="UP000789702"/>
    </source>
</evidence>
<keyword evidence="2" id="KW-1185">Reference proteome</keyword>
<reference evidence="1" key="1">
    <citation type="submission" date="2021-06" db="EMBL/GenBank/DDBJ databases">
        <authorList>
            <person name="Kallberg Y."/>
            <person name="Tangrot J."/>
            <person name="Rosling A."/>
        </authorList>
    </citation>
    <scope>NUCLEOTIDE SEQUENCE</scope>
    <source>
        <strain evidence="1">IL203A</strain>
    </source>
</reference>
<proteinExistence type="predicted"/>
<protein>
    <submittedName>
        <fullName evidence="1">5472_t:CDS:1</fullName>
    </submittedName>
</protein>
<name>A0ACA9NCP9_9GLOM</name>
<comment type="caution">
    <text evidence="1">The sequence shown here is derived from an EMBL/GenBank/DDBJ whole genome shotgun (WGS) entry which is preliminary data.</text>
</comment>
<evidence type="ECO:0000313" key="1">
    <source>
        <dbReference type="EMBL" id="CAG8643508.1"/>
    </source>
</evidence>
<feature type="non-terminal residue" evidence="1">
    <location>
        <position position="1"/>
    </location>
</feature>
<organism evidence="1 2">
    <name type="scientific">Dentiscutata heterogama</name>
    <dbReference type="NCBI Taxonomy" id="1316150"/>
    <lineage>
        <taxon>Eukaryota</taxon>
        <taxon>Fungi</taxon>
        <taxon>Fungi incertae sedis</taxon>
        <taxon>Mucoromycota</taxon>
        <taxon>Glomeromycotina</taxon>
        <taxon>Glomeromycetes</taxon>
        <taxon>Diversisporales</taxon>
        <taxon>Gigasporaceae</taxon>
        <taxon>Dentiscutata</taxon>
    </lineage>
</organism>
<gene>
    <name evidence="1" type="ORF">DHETER_LOCUS8953</name>
</gene>
<accession>A0ACA9NCP9</accession>